<protein>
    <submittedName>
        <fullName evidence="4">LPXTG-motif cell wall anchor domain-containing protein</fullName>
    </submittedName>
</protein>
<gene>
    <name evidence="4" type="ORF">ERS132539_01294</name>
</gene>
<dbReference type="Pfam" id="PF18885">
    <property type="entry name" value="DUF5648"/>
    <property type="match status" value="1"/>
</dbReference>
<evidence type="ECO:0000256" key="1">
    <source>
        <dbReference type="SAM" id="MobiDB-lite"/>
    </source>
</evidence>
<feature type="compositionally biased region" description="Low complexity" evidence="1">
    <location>
        <begin position="130"/>
        <end position="151"/>
    </location>
</feature>
<reference evidence="4 5" key="1">
    <citation type="submission" date="2016-02" db="EMBL/GenBank/DDBJ databases">
        <authorList>
            <consortium name="Pathogen Informatics"/>
        </authorList>
    </citation>
    <scope>NUCLEOTIDE SEQUENCE [LARGE SCALE GENOMIC DNA]</scope>
    <source>
        <strain evidence="4 5">SS1013</strain>
    </source>
</reference>
<dbReference type="AlphaFoldDB" id="A0A0Z8NUT9"/>
<feature type="chain" id="PRO_5038697031" evidence="2">
    <location>
        <begin position="29"/>
        <end position="397"/>
    </location>
</feature>
<name>A0A0Z8NUT9_STRSU</name>
<evidence type="ECO:0000313" key="4">
    <source>
        <dbReference type="EMBL" id="CYW33953.1"/>
    </source>
</evidence>
<organism evidence="4 5">
    <name type="scientific">Streptococcus suis</name>
    <dbReference type="NCBI Taxonomy" id="1307"/>
    <lineage>
        <taxon>Bacteria</taxon>
        <taxon>Bacillati</taxon>
        <taxon>Bacillota</taxon>
        <taxon>Bacilli</taxon>
        <taxon>Lactobacillales</taxon>
        <taxon>Streptococcaceae</taxon>
        <taxon>Streptococcus</taxon>
    </lineage>
</organism>
<evidence type="ECO:0000313" key="5">
    <source>
        <dbReference type="Proteomes" id="UP000069526"/>
    </source>
</evidence>
<dbReference type="InterPro" id="IPR043708">
    <property type="entry name" value="DUF5648"/>
</dbReference>
<sequence length="397" mass="43221">MTKNFTTKAAKVLTIATLSAGTLIGAIALDTTTVSASSVSQISGDEKTGEIELVTNAFPTFEAARDFMNSKAAQILFGESYQGETTPELPGTGYVVSIRIQYDALTSKDQAISLANQVVAAADTAFGGSTPTTPAEPEAPVTPVEPTTPTEPNIPVSASSVSQISGDESKGKIQVVTNSFPTFESAQIFVNGQMSQMLFGKASYRAVVIPENSLYIIEVTINYDALTSKDQAIALANQVVAAADSAISRSNSQPTPTPIPPQDKTSQLKVYRLYHAGLQVHLYTTDTNEATVLQSRGWKYEGISWNSERQQGESVYRLYHPALKVHLYTKDTNEYRVLAGRGWKQEGVAYRSYGTVPVYRMYHTGLKKHLYTKDLNEYTVLAGRGWKQEGIAWYSQP</sequence>
<evidence type="ECO:0000259" key="3">
    <source>
        <dbReference type="Pfam" id="PF18885"/>
    </source>
</evidence>
<keyword evidence="2" id="KW-0732">Signal</keyword>
<dbReference type="Proteomes" id="UP000069526">
    <property type="component" value="Unassembled WGS sequence"/>
</dbReference>
<feature type="region of interest" description="Disordered" evidence="1">
    <location>
        <begin position="127"/>
        <end position="162"/>
    </location>
</feature>
<dbReference type="RefSeq" id="WP_228477769.1">
    <property type="nucleotide sequence ID" value="NZ_CEIH01000352.1"/>
</dbReference>
<feature type="domain" description="DUF5648" evidence="3">
    <location>
        <begin position="269"/>
        <end position="395"/>
    </location>
</feature>
<feature type="signal peptide" evidence="2">
    <location>
        <begin position="1"/>
        <end position="28"/>
    </location>
</feature>
<evidence type="ECO:0000256" key="2">
    <source>
        <dbReference type="SAM" id="SignalP"/>
    </source>
</evidence>
<dbReference type="EMBL" id="FIJK01000029">
    <property type="protein sequence ID" value="CYW33953.1"/>
    <property type="molecule type" value="Genomic_DNA"/>
</dbReference>
<accession>A0A0Z8NUT9</accession>
<proteinExistence type="predicted"/>